<reference evidence="1" key="1">
    <citation type="submission" date="2014-09" db="EMBL/GenBank/DDBJ databases">
        <authorList>
            <person name="Magalhaes I.L.F."/>
            <person name="Oliveira U."/>
            <person name="Santos F.R."/>
            <person name="Vidigal T.H.D.A."/>
            <person name="Brescovit A.D."/>
            <person name="Santos A.J."/>
        </authorList>
    </citation>
    <scope>NUCLEOTIDE SEQUENCE</scope>
    <source>
        <tissue evidence="1">Shoot tissue taken approximately 20 cm above the soil surface</tissue>
    </source>
</reference>
<proteinExistence type="predicted"/>
<dbReference type="EMBL" id="GBRH01265365">
    <property type="protein sequence ID" value="JAD32530.1"/>
    <property type="molecule type" value="Transcribed_RNA"/>
</dbReference>
<sequence>MLALYHEEIDPSCVLMLAWLSQ</sequence>
<protein>
    <submittedName>
        <fullName evidence="1">Uncharacterized protein</fullName>
    </submittedName>
</protein>
<reference evidence="1" key="2">
    <citation type="journal article" date="2015" name="Data Brief">
        <title>Shoot transcriptome of the giant reed, Arundo donax.</title>
        <authorList>
            <person name="Barrero R.A."/>
            <person name="Guerrero F.D."/>
            <person name="Moolhuijzen P."/>
            <person name="Goolsby J.A."/>
            <person name="Tidwell J."/>
            <person name="Bellgard S.E."/>
            <person name="Bellgard M.I."/>
        </authorList>
    </citation>
    <scope>NUCLEOTIDE SEQUENCE</scope>
    <source>
        <tissue evidence="1">Shoot tissue taken approximately 20 cm above the soil surface</tissue>
    </source>
</reference>
<dbReference type="AlphaFoldDB" id="A0A0A8Z6Y6"/>
<evidence type="ECO:0000313" key="1">
    <source>
        <dbReference type="EMBL" id="JAD32530.1"/>
    </source>
</evidence>
<organism evidence="1">
    <name type="scientific">Arundo donax</name>
    <name type="common">Giant reed</name>
    <name type="synonym">Donax arundinaceus</name>
    <dbReference type="NCBI Taxonomy" id="35708"/>
    <lineage>
        <taxon>Eukaryota</taxon>
        <taxon>Viridiplantae</taxon>
        <taxon>Streptophyta</taxon>
        <taxon>Embryophyta</taxon>
        <taxon>Tracheophyta</taxon>
        <taxon>Spermatophyta</taxon>
        <taxon>Magnoliopsida</taxon>
        <taxon>Liliopsida</taxon>
        <taxon>Poales</taxon>
        <taxon>Poaceae</taxon>
        <taxon>PACMAD clade</taxon>
        <taxon>Arundinoideae</taxon>
        <taxon>Arundineae</taxon>
        <taxon>Arundo</taxon>
    </lineage>
</organism>
<accession>A0A0A8Z6Y6</accession>
<name>A0A0A8Z6Y6_ARUDO</name>